<comment type="caution">
    <text evidence="3">The sequence shown here is derived from an EMBL/GenBank/DDBJ whole genome shotgun (WGS) entry which is preliminary data.</text>
</comment>
<evidence type="ECO:0000256" key="2">
    <source>
        <dbReference type="SAM" id="Phobius"/>
    </source>
</evidence>
<evidence type="ECO:0000256" key="1">
    <source>
        <dbReference type="SAM" id="MobiDB-lite"/>
    </source>
</evidence>
<keyword evidence="4" id="KW-1185">Reference proteome</keyword>
<dbReference type="RefSeq" id="WP_312673117.1">
    <property type="nucleotide sequence ID" value="NZ_JAVSJA010000001.1"/>
</dbReference>
<gene>
    <name evidence="3" type="ORF">RAM70_07635</name>
</gene>
<name>A0ABU3HIV4_9CHRO</name>
<feature type="compositionally biased region" description="Pro residues" evidence="1">
    <location>
        <begin position="134"/>
        <end position="148"/>
    </location>
</feature>
<protein>
    <recommendedName>
        <fullName evidence="5">PEP-CTERM sorting domain-containing protein</fullName>
    </recommendedName>
</protein>
<keyword evidence="2" id="KW-0812">Transmembrane</keyword>
<dbReference type="Proteomes" id="UP001180650">
    <property type="component" value="Unassembled WGS sequence"/>
</dbReference>
<keyword evidence="2" id="KW-0472">Membrane</keyword>
<accession>A0ABU3HIV4</accession>
<feature type="region of interest" description="Disordered" evidence="1">
    <location>
        <begin position="129"/>
        <end position="154"/>
    </location>
</feature>
<sequence length="264" mass="27484">MKTSTAIKRLPVAAVGATFVVLGVTIANVQASTFTYIAGVNDNFSLSNGTELSSPSASLSSFATSSGVCPSFCTNNFDDSSIDKQLFHTFTGLPSNITSATLEFRAKPNGDSNGGSYNDAITLAFAWQAGSNPPGNPVDPPPPPPPNNPLYSMNNPGPNPPYFISRFGATGILPNSWNTTNYPSGQVFTLNLAALPPSQGTGVSNLLPGLNSNGFLDIRINDDTSVDYLKLTLTTSVPESSFILGLGLIGALGVVCLLRRSSSV</sequence>
<evidence type="ECO:0000313" key="3">
    <source>
        <dbReference type="EMBL" id="MDT3674408.1"/>
    </source>
</evidence>
<dbReference type="EMBL" id="JAVSJA010000001">
    <property type="protein sequence ID" value="MDT3674408.1"/>
    <property type="molecule type" value="Genomic_DNA"/>
</dbReference>
<evidence type="ECO:0000313" key="4">
    <source>
        <dbReference type="Proteomes" id="UP001180650"/>
    </source>
</evidence>
<reference evidence="3" key="1">
    <citation type="submission" date="2023-08" db="EMBL/GenBank/DDBJ databases">
        <authorList>
            <person name="Park H.-K."/>
            <person name="Kim I.-S."/>
        </authorList>
    </citation>
    <scope>NUCLEOTIDE SEQUENCE</scope>
    <source>
        <strain evidence="3">NRERC-220</strain>
    </source>
</reference>
<proteinExistence type="predicted"/>
<feature type="transmembrane region" description="Helical" evidence="2">
    <location>
        <begin position="240"/>
        <end position="258"/>
    </location>
</feature>
<evidence type="ECO:0008006" key="5">
    <source>
        <dbReference type="Google" id="ProtNLM"/>
    </source>
</evidence>
<keyword evidence="2" id="KW-1133">Transmembrane helix</keyword>
<organism evidence="3 4">
    <name type="scientific">Microcystis wesenbergii NRERC-220</name>
    <dbReference type="NCBI Taxonomy" id="3068991"/>
    <lineage>
        <taxon>Bacteria</taxon>
        <taxon>Bacillati</taxon>
        <taxon>Cyanobacteriota</taxon>
        <taxon>Cyanophyceae</taxon>
        <taxon>Oscillatoriophycideae</taxon>
        <taxon>Chroococcales</taxon>
        <taxon>Microcystaceae</taxon>
        <taxon>Microcystis</taxon>
    </lineage>
</organism>